<feature type="region of interest" description="Disordered" evidence="1">
    <location>
        <begin position="1"/>
        <end position="64"/>
    </location>
</feature>
<organism evidence="2 3">
    <name type="scientific">Portunus trituberculatus</name>
    <name type="common">Swimming crab</name>
    <name type="synonym">Neptunus trituberculatus</name>
    <dbReference type="NCBI Taxonomy" id="210409"/>
    <lineage>
        <taxon>Eukaryota</taxon>
        <taxon>Metazoa</taxon>
        <taxon>Ecdysozoa</taxon>
        <taxon>Arthropoda</taxon>
        <taxon>Crustacea</taxon>
        <taxon>Multicrustacea</taxon>
        <taxon>Malacostraca</taxon>
        <taxon>Eumalacostraca</taxon>
        <taxon>Eucarida</taxon>
        <taxon>Decapoda</taxon>
        <taxon>Pleocyemata</taxon>
        <taxon>Brachyura</taxon>
        <taxon>Eubrachyura</taxon>
        <taxon>Portunoidea</taxon>
        <taxon>Portunidae</taxon>
        <taxon>Portuninae</taxon>
        <taxon>Portunus</taxon>
    </lineage>
</organism>
<gene>
    <name evidence="2" type="ORF">E2C01_066205</name>
</gene>
<evidence type="ECO:0000256" key="1">
    <source>
        <dbReference type="SAM" id="MobiDB-lite"/>
    </source>
</evidence>
<protein>
    <submittedName>
        <fullName evidence="2">Uncharacterized protein</fullName>
    </submittedName>
</protein>
<comment type="caution">
    <text evidence="2">The sequence shown here is derived from an EMBL/GenBank/DDBJ whole genome shotgun (WGS) entry which is preliminary data.</text>
</comment>
<reference evidence="2 3" key="1">
    <citation type="submission" date="2019-05" db="EMBL/GenBank/DDBJ databases">
        <title>Another draft genome of Portunus trituberculatus and its Hox gene families provides insights of decapod evolution.</title>
        <authorList>
            <person name="Jeong J.-H."/>
            <person name="Song I."/>
            <person name="Kim S."/>
            <person name="Choi T."/>
            <person name="Kim D."/>
            <person name="Ryu S."/>
            <person name="Kim W."/>
        </authorList>
    </citation>
    <scope>NUCLEOTIDE SEQUENCE [LARGE SCALE GENOMIC DNA]</scope>
    <source>
        <tissue evidence="2">Muscle</tissue>
    </source>
</reference>
<feature type="compositionally biased region" description="Polar residues" evidence="1">
    <location>
        <begin position="1"/>
        <end position="11"/>
    </location>
</feature>
<keyword evidence="3" id="KW-1185">Reference proteome</keyword>
<dbReference type="Proteomes" id="UP000324222">
    <property type="component" value="Unassembled WGS sequence"/>
</dbReference>
<dbReference type="EMBL" id="VSRR010033763">
    <property type="protein sequence ID" value="MPC71913.1"/>
    <property type="molecule type" value="Genomic_DNA"/>
</dbReference>
<name>A0A5B7HP53_PORTR</name>
<accession>A0A5B7HP53</accession>
<evidence type="ECO:0000313" key="2">
    <source>
        <dbReference type="EMBL" id="MPC71913.1"/>
    </source>
</evidence>
<dbReference type="AlphaFoldDB" id="A0A5B7HP53"/>
<sequence length="64" mass="7431">MISQQHNNTHVISLPSPPLTTRHNYLRRSAANQTNDEDKFDRQHSTSVARREEGFYITNGKNIH</sequence>
<evidence type="ECO:0000313" key="3">
    <source>
        <dbReference type="Proteomes" id="UP000324222"/>
    </source>
</evidence>
<feature type="compositionally biased region" description="Basic and acidic residues" evidence="1">
    <location>
        <begin position="36"/>
        <end position="54"/>
    </location>
</feature>
<proteinExistence type="predicted"/>